<organism evidence="7 8">
    <name type="scientific">Parastrongyloides trichosuri</name>
    <name type="common">Possum-specific nematode worm</name>
    <dbReference type="NCBI Taxonomy" id="131310"/>
    <lineage>
        <taxon>Eukaryota</taxon>
        <taxon>Metazoa</taxon>
        <taxon>Ecdysozoa</taxon>
        <taxon>Nematoda</taxon>
        <taxon>Chromadorea</taxon>
        <taxon>Rhabditida</taxon>
        <taxon>Tylenchina</taxon>
        <taxon>Panagrolaimomorpha</taxon>
        <taxon>Strongyloidoidea</taxon>
        <taxon>Strongyloididae</taxon>
        <taxon>Parastrongyloides</taxon>
    </lineage>
</organism>
<dbReference type="Proteomes" id="UP000038045">
    <property type="component" value="Unplaced"/>
</dbReference>
<dbReference type="InterPro" id="IPR017441">
    <property type="entry name" value="Protein_kinase_ATP_BS"/>
</dbReference>
<dbReference type="GO" id="GO:0005886">
    <property type="term" value="C:plasma membrane"/>
    <property type="evidence" value="ECO:0007669"/>
    <property type="project" value="TreeGrafter"/>
</dbReference>
<comment type="subcellular location">
    <subcellularLocation>
        <location evidence="1">Membrane</location>
        <topology evidence="1">Single-pass membrane protein</topology>
    </subcellularLocation>
</comment>
<evidence type="ECO:0000313" key="7">
    <source>
        <dbReference type="Proteomes" id="UP000038045"/>
    </source>
</evidence>
<dbReference type="Gene3D" id="1.10.510.10">
    <property type="entry name" value="Transferase(Phosphotransferase) domain 1"/>
    <property type="match status" value="1"/>
</dbReference>
<dbReference type="PROSITE" id="PS00107">
    <property type="entry name" value="PROTEIN_KINASE_ATP"/>
    <property type="match status" value="1"/>
</dbReference>
<dbReference type="GO" id="GO:0007169">
    <property type="term" value="P:cell surface receptor protein tyrosine kinase signaling pathway"/>
    <property type="evidence" value="ECO:0007669"/>
    <property type="project" value="TreeGrafter"/>
</dbReference>
<accession>A0A0N4ZAC8</accession>
<evidence type="ECO:0000313" key="8">
    <source>
        <dbReference type="WBParaSite" id="PTRK_0000436100.1"/>
    </source>
</evidence>
<feature type="binding site" evidence="3">
    <location>
        <position position="752"/>
    </location>
    <ligand>
        <name>ATP</name>
        <dbReference type="ChEBI" id="CHEBI:30616"/>
    </ligand>
</feature>
<dbReference type="PRINTS" id="PR00109">
    <property type="entry name" value="TYRKINASE"/>
</dbReference>
<reference evidence="8" key="1">
    <citation type="submission" date="2017-02" db="UniProtKB">
        <authorList>
            <consortium name="WormBaseParasite"/>
        </authorList>
    </citation>
    <scope>IDENTIFICATION</scope>
</reference>
<dbReference type="GO" id="GO:0007399">
    <property type="term" value="P:nervous system development"/>
    <property type="evidence" value="ECO:0007669"/>
    <property type="project" value="TreeGrafter"/>
</dbReference>
<keyword evidence="3" id="KW-0547">Nucleotide-binding</keyword>
<keyword evidence="4" id="KW-0472">Membrane</keyword>
<dbReference type="InterPro" id="IPR036352">
    <property type="entry name" value="Semap_dom_sf"/>
</dbReference>
<dbReference type="InterPro" id="IPR008266">
    <property type="entry name" value="Tyr_kinase_AS"/>
</dbReference>
<dbReference type="InterPro" id="IPR001245">
    <property type="entry name" value="Ser-Thr/Tyr_kinase_cat_dom"/>
</dbReference>
<dbReference type="PROSITE" id="PS00109">
    <property type="entry name" value="PROTEIN_KINASE_TYR"/>
    <property type="match status" value="1"/>
</dbReference>
<keyword evidence="4" id="KW-0812">Transmembrane</keyword>
<dbReference type="SUPFAM" id="SSF101912">
    <property type="entry name" value="Sema domain"/>
    <property type="match status" value="1"/>
</dbReference>
<dbReference type="InterPro" id="IPR011009">
    <property type="entry name" value="Kinase-like_dom_sf"/>
</dbReference>
<dbReference type="AlphaFoldDB" id="A0A0N4ZAC8"/>
<proteinExistence type="predicted"/>
<dbReference type="InterPro" id="IPR050122">
    <property type="entry name" value="RTK"/>
</dbReference>
<evidence type="ECO:0000256" key="5">
    <source>
        <dbReference type="SAM" id="SignalP"/>
    </source>
</evidence>
<dbReference type="STRING" id="131310.A0A0N4ZAC8"/>
<evidence type="ECO:0000256" key="2">
    <source>
        <dbReference type="ARBA" id="ARBA00051243"/>
    </source>
</evidence>
<evidence type="ECO:0000256" key="1">
    <source>
        <dbReference type="ARBA" id="ARBA00004167"/>
    </source>
</evidence>
<evidence type="ECO:0000256" key="3">
    <source>
        <dbReference type="PROSITE-ProRule" id="PRU10141"/>
    </source>
</evidence>
<feature type="chain" id="PRO_5005891363" evidence="5">
    <location>
        <begin position="20"/>
        <end position="999"/>
    </location>
</feature>
<dbReference type="Pfam" id="PF07714">
    <property type="entry name" value="PK_Tyr_Ser-Thr"/>
    <property type="match status" value="1"/>
</dbReference>
<feature type="transmembrane region" description="Helical" evidence="4">
    <location>
        <begin position="636"/>
        <end position="656"/>
    </location>
</feature>
<protein>
    <submittedName>
        <fullName evidence="8">Protein kinase domain-containing protein</fullName>
    </submittedName>
</protein>
<keyword evidence="5" id="KW-0732">Signal</keyword>
<dbReference type="PANTHER" id="PTHR24416:SF564">
    <property type="entry name" value="MACROPHAGE-STIMULATING PROTEIN RECEPTOR"/>
    <property type="match status" value="1"/>
</dbReference>
<evidence type="ECO:0000259" key="6">
    <source>
        <dbReference type="PROSITE" id="PS50011"/>
    </source>
</evidence>
<dbReference type="GO" id="GO:0043235">
    <property type="term" value="C:receptor complex"/>
    <property type="evidence" value="ECO:0007669"/>
    <property type="project" value="TreeGrafter"/>
</dbReference>
<name>A0A0N4ZAC8_PARTI</name>
<dbReference type="GO" id="GO:0004714">
    <property type="term" value="F:transmembrane receptor protein tyrosine kinase activity"/>
    <property type="evidence" value="ECO:0007669"/>
    <property type="project" value="UniProtKB-EC"/>
</dbReference>
<feature type="signal peptide" evidence="5">
    <location>
        <begin position="1"/>
        <end position="19"/>
    </location>
</feature>
<evidence type="ECO:0000256" key="4">
    <source>
        <dbReference type="SAM" id="Phobius"/>
    </source>
</evidence>
<dbReference type="InterPro" id="IPR000719">
    <property type="entry name" value="Prot_kinase_dom"/>
</dbReference>
<keyword evidence="3" id="KW-0067">ATP-binding</keyword>
<sequence>MKRFIYIFFFLWYIYTISATSIVGSNNLRSHYSDLVAITTYEDKIAVLNSKEIKIFQKNDSEDLNSRDLVSQIDIPKKPNDKKISEFKFINDHFISFCVACKKCVICPIYSSKNCTIAKIDRPRCTSVSITWDGDKNSLIFLRQTNSEKSSRSNSGFITSYSPEKLFIDYGSNFFLSIIGKSEDVDLSTGQEVVFSFAYQEYTYFLGYHKRRKDMERIIDHKQYDDYSEEDVSIAKLIRVCNKDESNDIITRIDITLTCDDFNIKNSFQATGAHIEKNKNKLYVSFKKVNDNKQQICSYNLNDLNMRFDEYWDTCQTGDINSSNKCGELSLTSYREGYEICSILSRRSNTQGDVICSKFGNQPYIISNCEAGSKEFLGMNHDKNGWLDCYHPFDGKLEGIFYSRISPTNFQLSTRTNLIFINDNTGNGEIFYPTLDKIYNLVKEQSSPYTIRYPYAISKSIEQLYDLDDETEIKVETINCSYIYKTCNDIQLSKTSQLNCKWCALENGFQNAINVNNKACGYHQTKGWIFDKNNTCPINIYSKKCDDNTITIGGNFLHRKLHFSACGNKINCNLSNTSATCFIPKDIKHCPFKIDDNVDEETTYHQYLYECSEKYNSSQASILQSSTPKNSTKLKWILSSIIIFLFIMLGTSLIYLKYYCSKRLESITTTISEVHEGHRKINSYTLSDLNVHNGYVLPKLSQNFFGDLSSDYIIQPNEYKLIEKIGSGNFGVIYSGILCRQHNKIHEKVALKELKSNEFEWLTWKREVAVLIECKHENVVDFKGMTYDKIHGYIMVMEYMENGDLKRYLMNPRNKPSIFQIIGWINNILDAMIHLHAKDFTHRDLSCRNILLSAFLEAKISDFGLSRELDKNGLYIGDKECPVPLPLQWTAPECYSGDAEYIFTRYNDVWAFSVVLWEMFSREAFPYPKMQSFEQYRDVALKEPLPFGNVNCQNIEDWKDLAKQCRDIIPENRPTFVQIKEIVQNIDKKTMNEEYIYKD</sequence>
<keyword evidence="4" id="KW-1133">Transmembrane helix</keyword>
<dbReference type="PANTHER" id="PTHR24416">
    <property type="entry name" value="TYROSINE-PROTEIN KINASE RECEPTOR"/>
    <property type="match status" value="1"/>
</dbReference>
<dbReference type="GO" id="GO:0016477">
    <property type="term" value="P:cell migration"/>
    <property type="evidence" value="ECO:0007669"/>
    <property type="project" value="TreeGrafter"/>
</dbReference>
<dbReference type="SUPFAM" id="SSF56112">
    <property type="entry name" value="Protein kinase-like (PK-like)"/>
    <property type="match status" value="1"/>
</dbReference>
<dbReference type="PROSITE" id="PS50011">
    <property type="entry name" value="PROTEIN_KINASE_DOM"/>
    <property type="match status" value="1"/>
</dbReference>
<feature type="domain" description="Protein kinase" evidence="6">
    <location>
        <begin position="719"/>
        <end position="996"/>
    </location>
</feature>
<dbReference type="WBParaSite" id="PTRK_0000436100.1">
    <property type="protein sequence ID" value="PTRK_0000436100.1"/>
    <property type="gene ID" value="PTRK_0000436100"/>
</dbReference>
<keyword evidence="7" id="KW-1185">Reference proteome</keyword>
<dbReference type="GO" id="GO:0005524">
    <property type="term" value="F:ATP binding"/>
    <property type="evidence" value="ECO:0007669"/>
    <property type="project" value="UniProtKB-UniRule"/>
</dbReference>
<comment type="catalytic activity">
    <reaction evidence="2">
        <text>L-tyrosyl-[protein] + ATP = O-phospho-L-tyrosyl-[protein] + ADP + H(+)</text>
        <dbReference type="Rhea" id="RHEA:10596"/>
        <dbReference type="Rhea" id="RHEA-COMP:10136"/>
        <dbReference type="Rhea" id="RHEA-COMP:20101"/>
        <dbReference type="ChEBI" id="CHEBI:15378"/>
        <dbReference type="ChEBI" id="CHEBI:30616"/>
        <dbReference type="ChEBI" id="CHEBI:46858"/>
        <dbReference type="ChEBI" id="CHEBI:61978"/>
        <dbReference type="ChEBI" id="CHEBI:456216"/>
        <dbReference type="EC" id="2.7.10.1"/>
    </reaction>
</comment>